<proteinExistence type="predicted"/>
<protein>
    <submittedName>
        <fullName evidence="1">Uncharacterized protein</fullName>
    </submittedName>
</protein>
<gene>
    <name evidence="1" type="ORF">I6G66_30535</name>
</gene>
<reference evidence="1 2" key="1">
    <citation type="submission" date="2020-12" db="EMBL/GenBank/DDBJ databases">
        <title>FDA dAtabase for Regulatory Grade micrObial Sequences (FDA-ARGOS): Supporting development and validation of Infectious Disease Dx tests.</title>
        <authorList>
            <person name="Sproer C."/>
            <person name="Gronow S."/>
            <person name="Severitt S."/>
            <person name="Schroder I."/>
            <person name="Tallon L."/>
            <person name="Sadzewicz L."/>
            <person name="Zhao X."/>
            <person name="Boylan J."/>
            <person name="Ott S."/>
            <person name="Bowen H."/>
            <person name="Vavikolanu K."/>
            <person name="Mehta A."/>
            <person name="Aluvathingal J."/>
            <person name="Nadendla S."/>
            <person name="Lowell S."/>
            <person name="Myers T."/>
            <person name="Yan Y."/>
            <person name="Sichtig H."/>
        </authorList>
    </citation>
    <scope>NUCLEOTIDE SEQUENCE [LARGE SCALE GENOMIC DNA]</scope>
    <source>
        <strain evidence="1 2">FDAARGOS_909</strain>
    </source>
</reference>
<sequence>MSIFLTSRHSLQAARRTAQAGVRMHKAGVAGKAGVMASSSFPRFETMAFASRRCST</sequence>
<dbReference type="RefSeq" id="WP_197955828.1">
    <property type="nucleotide sequence ID" value="NZ_CP065668.1"/>
</dbReference>
<dbReference type="AlphaFoldDB" id="A0A7T2S423"/>
<dbReference type="EMBL" id="CP065668">
    <property type="protein sequence ID" value="QPS08523.1"/>
    <property type="molecule type" value="Genomic_DNA"/>
</dbReference>
<evidence type="ECO:0000313" key="1">
    <source>
        <dbReference type="EMBL" id="QPS08523.1"/>
    </source>
</evidence>
<accession>A0A7T2S423</accession>
<evidence type="ECO:0000313" key="2">
    <source>
        <dbReference type="Proteomes" id="UP000594778"/>
    </source>
</evidence>
<name>A0A7T2S423_DELAC</name>
<dbReference type="Proteomes" id="UP000594778">
    <property type="component" value="Chromosome"/>
</dbReference>
<organism evidence="1 2">
    <name type="scientific">Delftia acidovorans</name>
    <name type="common">Pseudomonas acidovorans</name>
    <name type="synonym">Comamonas acidovorans</name>
    <dbReference type="NCBI Taxonomy" id="80866"/>
    <lineage>
        <taxon>Bacteria</taxon>
        <taxon>Pseudomonadati</taxon>
        <taxon>Pseudomonadota</taxon>
        <taxon>Betaproteobacteria</taxon>
        <taxon>Burkholderiales</taxon>
        <taxon>Comamonadaceae</taxon>
        <taxon>Delftia</taxon>
    </lineage>
</organism>